<keyword evidence="8" id="KW-0496">Mitochondrion</keyword>
<dbReference type="PANTHER" id="PTHR43586">
    <property type="entry name" value="CYSTEINE DESULFURASE"/>
    <property type="match status" value="1"/>
</dbReference>
<dbReference type="InterPro" id="IPR015424">
    <property type="entry name" value="PyrdxlP-dep_Trfase"/>
</dbReference>
<keyword evidence="5" id="KW-0663">Pyridoxal phosphate</keyword>
<dbReference type="PRINTS" id="PR00773">
    <property type="entry name" value="GRPEPROTEIN"/>
</dbReference>
<dbReference type="GO" id="GO:0006457">
    <property type="term" value="P:protein folding"/>
    <property type="evidence" value="ECO:0007669"/>
    <property type="project" value="InterPro"/>
</dbReference>
<proteinExistence type="inferred from homology"/>
<comment type="subcellular location">
    <subcellularLocation>
        <location evidence="1">Cytoplasm</location>
    </subcellularLocation>
    <subcellularLocation>
        <location evidence="8">Mitochondrion matrix</location>
    </subcellularLocation>
</comment>
<dbReference type="InterPro" id="IPR013805">
    <property type="entry name" value="GrpE_CC"/>
</dbReference>
<name>A0A835RLD5_VANPL</name>
<dbReference type="PANTHER" id="PTHR43586:SF8">
    <property type="entry name" value="CYSTEINE DESULFURASE 1, CHLOROPLASTIC"/>
    <property type="match status" value="1"/>
</dbReference>
<dbReference type="SUPFAM" id="SSF55729">
    <property type="entry name" value="Acyl-CoA N-acyltransferases (Nat)"/>
    <property type="match status" value="1"/>
</dbReference>
<sequence length="842" mass="93787">MVHEAREYIRRCVGACPEDALIFCGSGATAAIKRLQEVMGIAVPANLRSQVIENLREEERWVVFVGPFEHHSNLLSWRQSIAEVVEIGIDADGLVDMEALELQLASMKYSNRPKLGSFSACSNVTGIITDTRALSRLLHKYGAYACFDFATSGPYVEIDMRSREEEGYDAIFLSPHKFPGGPGSPGILVMHEALYKLRSFPPSTCGGGVVAYVNGFNAKDTVYYNDIEEREDAGTPPIIQEIRAALAFWVKETVGYEPIDLHETIYMKMAMERLLRNTCIQVLGNLKAKRLAILSFLVFSGDKPLHSRFVAKLLNDLFGIQARGGCACAGPYGHRLLGVEESLSLHIRSLIEKICFGCIWLSVLLDHHTRKKNHGADGMDSPKIVWNGKNLRFETEDEEAFLEYRLIYPDAAISSAAASADKGKCGLGADSQAGEKEDRRVQAVMDMLHTYVPRSKRGRGLASHLCVAAFAHAQRNSMLVIPTCSYISIIRGQVFPVYSYANRTRCGEGQCRCRKLLEKTCGLPLMATAFSSHSFSFVPLPPAVRITSKNLNTVSISWPFHHTSGRTLSVAFRTLGTPRNSRKSFGFALKVAETDPKTINGNGESAETNDSKRLTGQNSNVKFLTECYKKALLDGDEKTVSEIEASIYILEKEMNELYIKTAKLTSEIASAKDKFLRINADLKNFRKSAEKDRLSFTADIRAEVVEHLLPLIDNFERAKHQMKPETEREKKIDSSYQGIYKQFVEIMRSMRVSVVETVGRPFDPSIHEAIAREESNQFKSGIVMQELRRGFYLCDQVLRPAIVKVSTGPRSEKGDSVNVNCEEQPALETENSEETVSTSSVS</sequence>
<dbReference type="SUPFAM" id="SSF51064">
    <property type="entry name" value="Head domain of nucleotide exchange factor GrpE"/>
    <property type="match status" value="1"/>
</dbReference>
<dbReference type="Gene3D" id="2.30.22.10">
    <property type="entry name" value="Head domain of nucleotide exchange factor GrpE"/>
    <property type="match status" value="1"/>
</dbReference>
<dbReference type="Gene3D" id="3.40.630.30">
    <property type="match status" value="1"/>
</dbReference>
<evidence type="ECO:0000256" key="3">
    <source>
        <dbReference type="ARBA" id="ARBA00011738"/>
    </source>
</evidence>
<evidence type="ECO:0000313" key="11">
    <source>
        <dbReference type="EMBL" id="KAG0494450.1"/>
    </source>
</evidence>
<dbReference type="NCBIfam" id="NF010741">
    <property type="entry name" value="PRK14143.1"/>
    <property type="match status" value="1"/>
</dbReference>
<evidence type="ECO:0000256" key="9">
    <source>
        <dbReference type="SAM" id="MobiDB-lite"/>
    </source>
</evidence>
<dbReference type="GO" id="GO:0000774">
    <property type="term" value="F:adenyl-nucleotide exchange factor activity"/>
    <property type="evidence" value="ECO:0007669"/>
    <property type="project" value="InterPro"/>
</dbReference>
<evidence type="ECO:0000259" key="10">
    <source>
        <dbReference type="PROSITE" id="PS51729"/>
    </source>
</evidence>
<dbReference type="Pfam" id="PF14542">
    <property type="entry name" value="Acetyltransf_CG"/>
    <property type="match status" value="1"/>
</dbReference>
<dbReference type="GO" id="GO:0042803">
    <property type="term" value="F:protein homodimerization activity"/>
    <property type="evidence" value="ECO:0007669"/>
    <property type="project" value="InterPro"/>
</dbReference>
<dbReference type="InterPro" id="IPR015422">
    <property type="entry name" value="PyrdxlP-dep_Trfase_small"/>
</dbReference>
<evidence type="ECO:0000256" key="1">
    <source>
        <dbReference type="ARBA" id="ARBA00004496"/>
    </source>
</evidence>
<accession>A0A835RLD5</accession>
<dbReference type="Proteomes" id="UP000639772">
    <property type="component" value="Unassembled WGS sequence"/>
</dbReference>
<dbReference type="InterPro" id="IPR009012">
    <property type="entry name" value="GrpE_head"/>
</dbReference>
<dbReference type="Pfam" id="PF00266">
    <property type="entry name" value="Aminotran_5"/>
    <property type="match status" value="1"/>
</dbReference>
<comment type="similarity">
    <text evidence="2">Belongs to the GrpE family.</text>
</comment>
<evidence type="ECO:0000313" key="12">
    <source>
        <dbReference type="Proteomes" id="UP000639772"/>
    </source>
</evidence>
<dbReference type="InterPro" id="IPR031165">
    <property type="entry name" value="GNAT_YJDJ"/>
</dbReference>
<dbReference type="FunFam" id="2.30.22.10:FF:000001">
    <property type="entry name" value="Protein GrpE"/>
    <property type="match status" value="1"/>
</dbReference>
<dbReference type="Pfam" id="PF01025">
    <property type="entry name" value="GrpE"/>
    <property type="match status" value="1"/>
</dbReference>
<dbReference type="InterPro" id="IPR016181">
    <property type="entry name" value="Acyl_CoA_acyltransferase"/>
</dbReference>
<comment type="subunit">
    <text evidence="3">Homodimer.</text>
</comment>
<comment type="caution">
    <text evidence="11">The sequence shown here is derived from an EMBL/GenBank/DDBJ whole genome shotgun (WGS) entry which is preliminary data.</text>
</comment>
<evidence type="ECO:0000256" key="2">
    <source>
        <dbReference type="ARBA" id="ARBA00009054"/>
    </source>
</evidence>
<keyword evidence="7 8" id="KW-0143">Chaperone</keyword>
<dbReference type="HAMAP" id="MF_01151">
    <property type="entry name" value="GrpE"/>
    <property type="match status" value="1"/>
</dbReference>
<dbReference type="OrthoDB" id="74247at2759"/>
<comment type="function">
    <text evidence="8">Essential component of the PAM complex, a complex required for the translocation of transit peptide-containing proteins from the inner membrane into the mitochondrial matrix in an ATP-dependent manner.</text>
</comment>
<dbReference type="GO" id="GO:0051087">
    <property type="term" value="F:protein-folding chaperone binding"/>
    <property type="evidence" value="ECO:0007669"/>
    <property type="project" value="InterPro"/>
</dbReference>
<dbReference type="AlphaFoldDB" id="A0A835RLD5"/>
<organism evidence="11 12">
    <name type="scientific">Vanilla planifolia</name>
    <name type="common">Vanilla</name>
    <dbReference type="NCBI Taxonomy" id="51239"/>
    <lineage>
        <taxon>Eukaryota</taxon>
        <taxon>Viridiplantae</taxon>
        <taxon>Streptophyta</taxon>
        <taxon>Embryophyta</taxon>
        <taxon>Tracheophyta</taxon>
        <taxon>Spermatophyta</taxon>
        <taxon>Magnoliopsida</taxon>
        <taxon>Liliopsida</taxon>
        <taxon>Asparagales</taxon>
        <taxon>Orchidaceae</taxon>
        <taxon>Vanilloideae</taxon>
        <taxon>Vanilleae</taxon>
        <taxon>Vanilla</taxon>
    </lineage>
</organism>
<evidence type="ECO:0000256" key="4">
    <source>
        <dbReference type="ARBA" id="ARBA00022490"/>
    </source>
</evidence>
<dbReference type="SUPFAM" id="SSF53383">
    <property type="entry name" value="PLP-dependent transferases"/>
    <property type="match status" value="1"/>
</dbReference>
<dbReference type="Gene3D" id="3.90.20.20">
    <property type="match status" value="1"/>
</dbReference>
<reference evidence="11 12" key="1">
    <citation type="journal article" date="2020" name="Nat. Food">
        <title>A phased Vanilla planifolia genome enables genetic improvement of flavour and production.</title>
        <authorList>
            <person name="Hasing T."/>
            <person name="Tang H."/>
            <person name="Brym M."/>
            <person name="Khazi F."/>
            <person name="Huang T."/>
            <person name="Chambers A.H."/>
        </authorList>
    </citation>
    <scope>NUCLEOTIDE SEQUENCE [LARGE SCALE GENOMIC DNA]</scope>
    <source>
        <tissue evidence="11">Leaf</tissue>
    </source>
</reference>
<evidence type="ECO:0000256" key="7">
    <source>
        <dbReference type="ARBA" id="ARBA00023186"/>
    </source>
</evidence>
<dbReference type="Gene3D" id="3.90.1150.10">
    <property type="entry name" value="Aspartate Aminotransferase, domain 1"/>
    <property type="match status" value="1"/>
</dbReference>
<protein>
    <recommendedName>
        <fullName evidence="8">GrpE protein homolog</fullName>
    </recommendedName>
</protein>
<dbReference type="InterPro" id="IPR000192">
    <property type="entry name" value="Aminotrans_V_dom"/>
</dbReference>
<dbReference type="Gene3D" id="3.40.640.10">
    <property type="entry name" value="Type I PLP-dependent aspartate aminotransferase-like (Major domain)"/>
    <property type="match status" value="1"/>
</dbReference>
<evidence type="ECO:0000256" key="6">
    <source>
        <dbReference type="ARBA" id="ARBA00023016"/>
    </source>
</evidence>
<dbReference type="GO" id="GO:0005759">
    <property type="term" value="C:mitochondrial matrix"/>
    <property type="evidence" value="ECO:0007669"/>
    <property type="project" value="UniProtKB-SubCell"/>
</dbReference>
<dbReference type="PROSITE" id="PS51729">
    <property type="entry name" value="GNAT_YJDJ"/>
    <property type="match status" value="1"/>
</dbReference>
<evidence type="ECO:0000256" key="8">
    <source>
        <dbReference type="RuleBase" id="RU000640"/>
    </source>
</evidence>
<dbReference type="InterPro" id="IPR000740">
    <property type="entry name" value="GrpE"/>
</dbReference>
<feature type="domain" description="N-acetyltransferase" evidence="10">
    <location>
        <begin position="417"/>
        <end position="503"/>
    </location>
</feature>
<keyword evidence="4" id="KW-0963">Cytoplasm</keyword>
<dbReference type="EMBL" id="JADCNM010000002">
    <property type="protein sequence ID" value="KAG0494450.1"/>
    <property type="molecule type" value="Genomic_DNA"/>
</dbReference>
<feature type="region of interest" description="Disordered" evidence="9">
    <location>
        <begin position="808"/>
        <end position="842"/>
    </location>
</feature>
<dbReference type="CDD" id="cd00446">
    <property type="entry name" value="GrpE"/>
    <property type="match status" value="1"/>
</dbReference>
<keyword evidence="6" id="KW-0346">Stress response</keyword>
<evidence type="ECO:0000256" key="5">
    <source>
        <dbReference type="ARBA" id="ARBA00022898"/>
    </source>
</evidence>
<dbReference type="SUPFAM" id="SSF58014">
    <property type="entry name" value="Coiled-coil domain of nucleotide exchange factor GrpE"/>
    <property type="match status" value="1"/>
</dbReference>
<gene>
    <name evidence="11" type="ORF">HPP92_005444</name>
</gene>
<dbReference type="PROSITE" id="PS01071">
    <property type="entry name" value="GRPE"/>
    <property type="match status" value="1"/>
</dbReference>
<dbReference type="InterPro" id="IPR015421">
    <property type="entry name" value="PyrdxlP-dep_Trfase_major"/>
</dbReference>